<dbReference type="OrthoDB" id="75897at2759"/>
<gene>
    <name evidence="1" type="ORF">H257_15857</name>
</gene>
<dbReference type="STRING" id="112090.W4FMK0"/>
<protein>
    <submittedName>
        <fullName evidence="1">Uncharacterized protein</fullName>
    </submittedName>
</protein>
<dbReference type="AlphaFoldDB" id="W4FMK0"/>
<dbReference type="EMBL" id="KI913189">
    <property type="protein sequence ID" value="ETV68116.1"/>
    <property type="molecule type" value="Genomic_DNA"/>
</dbReference>
<evidence type="ECO:0000313" key="1">
    <source>
        <dbReference type="EMBL" id="ETV68116.1"/>
    </source>
</evidence>
<dbReference type="GeneID" id="20817853"/>
<proteinExistence type="predicted"/>
<reference evidence="1" key="1">
    <citation type="submission" date="2013-12" db="EMBL/GenBank/DDBJ databases">
        <title>The Genome Sequence of Aphanomyces astaci APO3.</title>
        <authorList>
            <consortium name="The Broad Institute Genomics Platform"/>
            <person name="Russ C."/>
            <person name="Tyler B."/>
            <person name="van West P."/>
            <person name="Dieguez-Uribeondo J."/>
            <person name="Young S.K."/>
            <person name="Zeng Q."/>
            <person name="Gargeya S."/>
            <person name="Fitzgerald M."/>
            <person name="Abouelleil A."/>
            <person name="Alvarado L."/>
            <person name="Chapman S.B."/>
            <person name="Gainer-Dewar J."/>
            <person name="Goldberg J."/>
            <person name="Griggs A."/>
            <person name="Gujja S."/>
            <person name="Hansen M."/>
            <person name="Howarth C."/>
            <person name="Imamovic A."/>
            <person name="Ireland A."/>
            <person name="Larimer J."/>
            <person name="McCowan C."/>
            <person name="Murphy C."/>
            <person name="Pearson M."/>
            <person name="Poon T.W."/>
            <person name="Priest M."/>
            <person name="Roberts A."/>
            <person name="Saif S."/>
            <person name="Shea T."/>
            <person name="Sykes S."/>
            <person name="Wortman J."/>
            <person name="Nusbaum C."/>
            <person name="Birren B."/>
        </authorList>
    </citation>
    <scope>NUCLEOTIDE SEQUENCE [LARGE SCALE GENOMIC DNA]</scope>
    <source>
        <strain evidence="1">APO3</strain>
    </source>
</reference>
<name>W4FMK0_APHAT</name>
<sequence length="132" mass="15521">MAVESMEAERSRRASLDNIAQVHNQLVRVSTQKKVRQEVEDERSRRMNHQNIIEVHNELVRRNSVNDVTEAERTRRMSLDIKAEACWLPRRPHTDILSDQVHAHLLHRASVEETVELAETERLRRIAVGRFQ</sequence>
<organism evidence="1">
    <name type="scientific">Aphanomyces astaci</name>
    <name type="common">Crayfish plague agent</name>
    <dbReference type="NCBI Taxonomy" id="112090"/>
    <lineage>
        <taxon>Eukaryota</taxon>
        <taxon>Sar</taxon>
        <taxon>Stramenopiles</taxon>
        <taxon>Oomycota</taxon>
        <taxon>Saprolegniomycetes</taxon>
        <taxon>Saprolegniales</taxon>
        <taxon>Verrucalvaceae</taxon>
        <taxon>Aphanomyces</taxon>
    </lineage>
</organism>
<accession>W4FMK0</accession>
<dbReference type="VEuPathDB" id="FungiDB:H257_15857"/>
<dbReference type="RefSeq" id="XP_009842418.1">
    <property type="nucleotide sequence ID" value="XM_009844116.1"/>
</dbReference>